<accession>A0A1Q3E9D0</accession>
<gene>
    <name evidence="2" type="ORF">LENED_005463</name>
</gene>
<protein>
    <submittedName>
        <fullName evidence="2">GPI-anchored small secreted protein</fullName>
    </submittedName>
</protein>
<keyword evidence="1" id="KW-0732">Signal</keyword>
<dbReference type="STRING" id="5353.A0A1Q3E9D0"/>
<feature type="signal peptide" evidence="1">
    <location>
        <begin position="1"/>
        <end position="18"/>
    </location>
</feature>
<sequence length="257" mass="27798">MHGLEFLTVALLSITAQALNTSELYNSTRLEKRNGLRFNPRAEDIHVSPRAASISRPTTSTFTPRVGLSDEGPSQIMTGFLYIRDALDGTSLGYVSSAFNSFGEYGPMASPGQRLEVSINTDTMGPISIVTTNGPDPDLPFMVGITGFANDASGLRPGKYNYVYLGAGNRTAVDVSPRSGDNSFSRATGNPEGIESTIFSLRPTLDVMPFWINGDGSKPNVFLGLYENVLFLTGDKTMFVEIFGPVTWVILSFEPES</sequence>
<organism evidence="2 3">
    <name type="scientific">Lentinula edodes</name>
    <name type="common">Shiitake mushroom</name>
    <name type="synonym">Lentinus edodes</name>
    <dbReference type="NCBI Taxonomy" id="5353"/>
    <lineage>
        <taxon>Eukaryota</taxon>
        <taxon>Fungi</taxon>
        <taxon>Dikarya</taxon>
        <taxon>Basidiomycota</taxon>
        <taxon>Agaricomycotina</taxon>
        <taxon>Agaricomycetes</taxon>
        <taxon>Agaricomycetidae</taxon>
        <taxon>Agaricales</taxon>
        <taxon>Marasmiineae</taxon>
        <taxon>Omphalotaceae</taxon>
        <taxon>Lentinula</taxon>
    </lineage>
</organism>
<dbReference type="AlphaFoldDB" id="A0A1Q3E9D0"/>
<proteinExistence type="predicted"/>
<reference evidence="2 3" key="2">
    <citation type="submission" date="2017-02" db="EMBL/GenBank/DDBJ databases">
        <title>A genome survey and senescence transcriptome analysis in Lentinula edodes.</title>
        <authorList>
            <person name="Sakamoto Y."/>
            <person name="Nakade K."/>
            <person name="Sato S."/>
            <person name="Yoshida Y."/>
            <person name="Miyazaki K."/>
            <person name="Natsume S."/>
            <person name="Konno N."/>
        </authorList>
    </citation>
    <scope>NUCLEOTIDE SEQUENCE [LARGE SCALE GENOMIC DNA]</scope>
    <source>
        <strain evidence="2 3">NBRC 111202</strain>
    </source>
</reference>
<comment type="caution">
    <text evidence="2">The sequence shown here is derived from an EMBL/GenBank/DDBJ whole genome shotgun (WGS) entry which is preliminary data.</text>
</comment>
<dbReference type="EMBL" id="BDGU01000151">
    <property type="protein sequence ID" value="GAW03719.1"/>
    <property type="molecule type" value="Genomic_DNA"/>
</dbReference>
<reference evidence="2 3" key="1">
    <citation type="submission" date="2016-08" db="EMBL/GenBank/DDBJ databases">
        <authorList>
            <consortium name="Lentinula edodes genome sequencing consortium"/>
            <person name="Sakamoto Y."/>
            <person name="Nakade K."/>
            <person name="Sato S."/>
            <person name="Yoshida Y."/>
            <person name="Miyazaki K."/>
            <person name="Natsume S."/>
            <person name="Konno N."/>
        </authorList>
    </citation>
    <scope>NUCLEOTIDE SEQUENCE [LARGE SCALE GENOMIC DNA]</scope>
    <source>
        <strain evidence="2 3">NBRC 111202</strain>
    </source>
</reference>
<evidence type="ECO:0000313" key="3">
    <source>
        <dbReference type="Proteomes" id="UP000188533"/>
    </source>
</evidence>
<evidence type="ECO:0000256" key="1">
    <source>
        <dbReference type="SAM" id="SignalP"/>
    </source>
</evidence>
<evidence type="ECO:0000313" key="2">
    <source>
        <dbReference type="EMBL" id="GAW03719.1"/>
    </source>
</evidence>
<feature type="chain" id="PRO_5012185238" evidence="1">
    <location>
        <begin position="19"/>
        <end position="257"/>
    </location>
</feature>
<name>A0A1Q3E9D0_LENED</name>
<keyword evidence="3" id="KW-1185">Reference proteome</keyword>
<dbReference type="Proteomes" id="UP000188533">
    <property type="component" value="Unassembled WGS sequence"/>
</dbReference>